<feature type="compositionally biased region" description="Basic residues" evidence="1">
    <location>
        <begin position="314"/>
        <end position="324"/>
    </location>
</feature>
<feature type="region of interest" description="Disordered" evidence="1">
    <location>
        <begin position="20"/>
        <end position="77"/>
    </location>
</feature>
<evidence type="ECO:0000313" key="3">
    <source>
        <dbReference type="Proteomes" id="UP000283509"/>
    </source>
</evidence>
<reference evidence="2 3" key="1">
    <citation type="submission" date="2018-04" db="EMBL/GenBank/DDBJ databases">
        <authorList>
            <person name="Zhang X."/>
            <person name="Yuan J."/>
            <person name="Li F."/>
            <person name="Xiang J."/>
        </authorList>
    </citation>
    <scope>NUCLEOTIDE SEQUENCE [LARGE SCALE GENOMIC DNA]</scope>
    <source>
        <tissue evidence="2">Muscle</tissue>
    </source>
</reference>
<proteinExistence type="predicted"/>
<name>A0A423SEV0_PENVA</name>
<gene>
    <name evidence="2" type="ORF">C7M84_019423</name>
</gene>
<evidence type="ECO:0000313" key="2">
    <source>
        <dbReference type="EMBL" id="ROT62708.1"/>
    </source>
</evidence>
<feature type="region of interest" description="Disordered" evidence="1">
    <location>
        <begin position="358"/>
        <end position="415"/>
    </location>
</feature>
<sequence length="554" mass="59946">MLGCLGRICDPETERVGGAICDPETERDGGGGYLQPRNREGGAICDPRNRRGRGGATTRCEGTGPGAVGGGSEGTARRAVPRTPLECGVGIACTRKAQQKEKAVTHFIESCQLEATNSVINAARKRRLQHAVGRTRRKYDLVLAAIVPPPPPPSCPHAPIDFSLPHSPPAPTPSPFAPHPSLPGLNALHSHALTTSPPLLRLWPLILLPLPLPPPLLRRLAPSSALSRRLPERGLRAPPSLPRASERISSLDVHPISGDKPRSYLASPRAFADAIGDAPQCPFDSQISSGAAPPLPSGGATKATQDQRDSAMARCRKKHTRRNRQRCHGCNRWRLFFEVDKSSAHKIVTALIRRDKSRNQHGFHHLPSLAPGEAGRSRRGGPRQAPWPGSGAARGRPQISSISNEGRGTAAGAPQRLCPATSCRARVRLILVARNSPSLLSRLPPFLLLPLVISLVFSPLRRPFSYFVFSSLPSCIPSPANSNAKRISRRGTMAVPDDIRTTLMFPDYETKRQFRLPFSGSKRSHQRCSSHLSLLSPVQSAVIHDFYIVAAVSY</sequence>
<evidence type="ECO:0000256" key="1">
    <source>
        <dbReference type="SAM" id="MobiDB-lite"/>
    </source>
</evidence>
<feature type="region of interest" description="Disordered" evidence="1">
    <location>
        <begin position="282"/>
        <end position="324"/>
    </location>
</feature>
<reference evidence="2 3" key="2">
    <citation type="submission" date="2019-01" db="EMBL/GenBank/DDBJ databases">
        <title>The decoding of complex shrimp genome reveals the adaptation for benthos swimmer, frequently molting mechanism and breeding impact on genome.</title>
        <authorList>
            <person name="Sun Y."/>
            <person name="Gao Y."/>
            <person name="Yu Y."/>
        </authorList>
    </citation>
    <scope>NUCLEOTIDE SEQUENCE [LARGE SCALE GENOMIC DNA]</scope>
    <source>
        <tissue evidence="2">Muscle</tissue>
    </source>
</reference>
<dbReference type="AlphaFoldDB" id="A0A423SEV0"/>
<feature type="compositionally biased region" description="Gly residues" evidence="1">
    <location>
        <begin position="63"/>
        <end position="73"/>
    </location>
</feature>
<accession>A0A423SEV0</accession>
<feature type="region of interest" description="Disordered" evidence="1">
    <location>
        <begin position="231"/>
        <end position="259"/>
    </location>
</feature>
<protein>
    <submittedName>
        <fullName evidence="2">Uncharacterized protein</fullName>
    </submittedName>
</protein>
<organism evidence="2 3">
    <name type="scientific">Penaeus vannamei</name>
    <name type="common">Whiteleg shrimp</name>
    <name type="synonym">Litopenaeus vannamei</name>
    <dbReference type="NCBI Taxonomy" id="6689"/>
    <lineage>
        <taxon>Eukaryota</taxon>
        <taxon>Metazoa</taxon>
        <taxon>Ecdysozoa</taxon>
        <taxon>Arthropoda</taxon>
        <taxon>Crustacea</taxon>
        <taxon>Multicrustacea</taxon>
        <taxon>Malacostraca</taxon>
        <taxon>Eumalacostraca</taxon>
        <taxon>Eucarida</taxon>
        <taxon>Decapoda</taxon>
        <taxon>Dendrobranchiata</taxon>
        <taxon>Penaeoidea</taxon>
        <taxon>Penaeidae</taxon>
        <taxon>Penaeus</taxon>
    </lineage>
</organism>
<keyword evidence="3" id="KW-1185">Reference proteome</keyword>
<dbReference type="Proteomes" id="UP000283509">
    <property type="component" value="Unassembled WGS sequence"/>
</dbReference>
<dbReference type="EMBL" id="QCYY01003560">
    <property type="protein sequence ID" value="ROT62708.1"/>
    <property type="molecule type" value="Genomic_DNA"/>
</dbReference>
<comment type="caution">
    <text evidence="2">The sequence shown here is derived from an EMBL/GenBank/DDBJ whole genome shotgun (WGS) entry which is preliminary data.</text>
</comment>